<keyword evidence="3" id="KW-1185">Reference proteome</keyword>
<proteinExistence type="predicted"/>
<sequence>MTCMTELMYSMTLDDGSANGDNKLPIKLKAVYQTVVAKRKTKRHSQIFRTKNLGELTSARNQGALTPKRSDVACMRNEMVAQGERDRSGLTRSSKTWTNNRLGLAARNPSSEDAKEHSNQFFFFTVAPVSLL</sequence>
<feature type="compositionally biased region" description="Polar residues" evidence="1">
    <location>
        <begin position="90"/>
        <end position="101"/>
    </location>
</feature>
<accession>A0AAE1CJD3</accession>
<reference evidence="2" key="1">
    <citation type="journal article" date="2023" name="G3 (Bethesda)">
        <title>A reference genome for the long-term kleptoplast-retaining sea slug Elysia crispata morphotype clarki.</title>
        <authorList>
            <person name="Eastman K.E."/>
            <person name="Pendleton A.L."/>
            <person name="Shaikh M.A."/>
            <person name="Suttiyut T."/>
            <person name="Ogas R."/>
            <person name="Tomko P."/>
            <person name="Gavelis G."/>
            <person name="Widhalm J.R."/>
            <person name="Wisecaver J.H."/>
        </authorList>
    </citation>
    <scope>NUCLEOTIDE SEQUENCE</scope>
    <source>
        <strain evidence="2">ECLA1</strain>
    </source>
</reference>
<name>A0AAE1CJD3_9GAST</name>
<protein>
    <submittedName>
        <fullName evidence="2">Uncharacterized protein</fullName>
    </submittedName>
</protein>
<evidence type="ECO:0000313" key="3">
    <source>
        <dbReference type="Proteomes" id="UP001283361"/>
    </source>
</evidence>
<comment type="caution">
    <text evidence="2">The sequence shown here is derived from an EMBL/GenBank/DDBJ whole genome shotgun (WGS) entry which is preliminary data.</text>
</comment>
<dbReference type="AlphaFoldDB" id="A0AAE1CJD3"/>
<organism evidence="2 3">
    <name type="scientific">Elysia crispata</name>
    <name type="common">lettuce slug</name>
    <dbReference type="NCBI Taxonomy" id="231223"/>
    <lineage>
        <taxon>Eukaryota</taxon>
        <taxon>Metazoa</taxon>
        <taxon>Spiralia</taxon>
        <taxon>Lophotrochozoa</taxon>
        <taxon>Mollusca</taxon>
        <taxon>Gastropoda</taxon>
        <taxon>Heterobranchia</taxon>
        <taxon>Euthyneura</taxon>
        <taxon>Panpulmonata</taxon>
        <taxon>Sacoglossa</taxon>
        <taxon>Placobranchoidea</taxon>
        <taxon>Plakobranchidae</taxon>
        <taxon>Elysia</taxon>
    </lineage>
</organism>
<feature type="region of interest" description="Disordered" evidence="1">
    <location>
        <begin position="81"/>
        <end position="102"/>
    </location>
</feature>
<dbReference type="Proteomes" id="UP001283361">
    <property type="component" value="Unassembled WGS sequence"/>
</dbReference>
<evidence type="ECO:0000313" key="2">
    <source>
        <dbReference type="EMBL" id="KAK3696944.1"/>
    </source>
</evidence>
<gene>
    <name evidence="2" type="ORF">RRG08_023137</name>
</gene>
<dbReference type="EMBL" id="JAWDGP010008026">
    <property type="protein sequence ID" value="KAK3696944.1"/>
    <property type="molecule type" value="Genomic_DNA"/>
</dbReference>
<evidence type="ECO:0000256" key="1">
    <source>
        <dbReference type="SAM" id="MobiDB-lite"/>
    </source>
</evidence>